<dbReference type="Pfam" id="PF01734">
    <property type="entry name" value="Patatin"/>
    <property type="match status" value="1"/>
</dbReference>
<feature type="compositionally biased region" description="Basic and acidic residues" evidence="6">
    <location>
        <begin position="1"/>
        <end position="18"/>
    </location>
</feature>
<feature type="active site" description="Nucleophile" evidence="5">
    <location>
        <position position="340"/>
    </location>
</feature>
<proteinExistence type="inferred from homology"/>
<dbReference type="InParanoid" id="A0A2P6NEW4"/>
<feature type="transmembrane region" description="Helical" evidence="7">
    <location>
        <begin position="116"/>
        <end position="136"/>
    </location>
</feature>
<feature type="region of interest" description="Disordered" evidence="6">
    <location>
        <begin position="1"/>
        <end position="41"/>
    </location>
</feature>
<evidence type="ECO:0000313" key="10">
    <source>
        <dbReference type="Proteomes" id="UP000241769"/>
    </source>
</evidence>
<feature type="region of interest" description="Disordered" evidence="6">
    <location>
        <begin position="67"/>
        <end position="90"/>
    </location>
</feature>
<dbReference type="PANTHER" id="PTHR14226">
    <property type="entry name" value="NEUROPATHY TARGET ESTERASE/SWISS CHEESE D.MELANOGASTER"/>
    <property type="match status" value="1"/>
</dbReference>
<dbReference type="InterPro" id="IPR050301">
    <property type="entry name" value="NTE"/>
</dbReference>
<keyword evidence="7" id="KW-1133">Transmembrane helix</keyword>
<dbReference type="STRING" id="1890364.A0A2P6NEW4"/>
<dbReference type="OrthoDB" id="30545at2759"/>
<keyword evidence="10" id="KW-1185">Reference proteome</keyword>
<feature type="domain" description="PNPLA" evidence="8">
    <location>
        <begin position="307"/>
        <end position="506"/>
    </location>
</feature>
<sequence length="678" mass="77723">MGLMHREESERKKEEVPLRKNIHPVATCSDTKNRAMDQSGVLDEVDVGHVSGASKDELEQARELQKIEDDLRSRSPSPAPGERASRANSIDTGGSFDMFFRSELSRRKGSSFFRHFSLHTLLKYPLLIGVGLFVLGELWFYLLIRIWVLFWEKVIVGLFVSLYSPQKRKRTELFKQQSRATSYDEWKKVAQELDQLQNKEEWKTQSDDELFDESLIFNLGQQLAQLQQSNDIPMLMKYLNVACKNNLGGIQNDVLYARTYYGTKLLVRQYVRQVVKSLRFVGSSREKPTVKKDFFRNVSKSYGRTALCLSGGSTFAFYHFGVVSSLKKHGLLPKVISGTSAGSLIAAMICCRTDEELDEVLKPPDQTDPLQVASHMSLNDEPISVVLNRLWKTGALWDHHNWRSKLKWATRGDMTFLEAYRRTGRILNITVIPTDKHAPPILLNYRTAPNIVIHSSILASAAIPILVTAAELLQKTDTGEIVPYLAIGKRWRDGSFKTDIPTRALHQLFNVNYTIVSQTNPHIIPFIFEVKGSGGKPSQHRSGSGWRGGFVVSALEQFLKLDMMRWLRFLRNMDLVPSFIGQDSSLLFLQKFHGTCTMYPTPVLSDYLKIVKNPDEKEIQQKLIDGERMTWPKLYMIYNRMTIEREIHDQLDKWVKFIDCKKMLDSTTLAEHGKFQMR</sequence>
<feature type="short sequence motif" description="GXSXG" evidence="5">
    <location>
        <begin position="338"/>
        <end position="342"/>
    </location>
</feature>
<evidence type="ECO:0000259" key="8">
    <source>
        <dbReference type="PROSITE" id="PS51635"/>
    </source>
</evidence>
<accession>A0A2P6NEW4</accession>
<protein>
    <recommendedName>
        <fullName evidence="8">PNPLA domain-containing protein</fullName>
    </recommendedName>
</protein>
<dbReference type="Pfam" id="PF11815">
    <property type="entry name" value="DUF3336"/>
    <property type="match status" value="1"/>
</dbReference>
<evidence type="ECO:0000313" key="9">
    <source>
        <dbReference type="EMBL" id="PRP82471.1"/>
    </source>
</evidence>
<evidence type="ECO:0000256" key="4">
    <source>
        <dbReference type="ARBA" id="ARBA00023098"/>
    </source>
</evidence>
<dbReference type="PROSITE" id="PS51635">
    <property type="entry name" value="PNPLA"/>
    <property type="match status" value="1"/>
</dbReference>
<dbReference type="SUPFAM" id="SSF52151">
    <property type="entry name" value="FabD/lysophospholipase-like"/>
    <property type="match status" value="1"/>
</dbReference>
<evidence type="ECO:0000256" key="3">
    <source>
        <dbReference type="ARBA" id="ARBA00022963"/>
    </source>
</evidence>
<comment type="caution">
    <text evidence="9">The sequence shown here is derived from an EMBL/GenBank/DDBJ whole genome shotgun (WGS) entry which is preliminary data.</text>
</comment>
<comment type="similarity">
    <text evidence="1">Belongs to the PLPL family.</text>
</comment>
<dbReference type="EMBL" id="MDYQ01000102">
    <property type="protein sequence ID" value="PRP82471.1"/>
    <property type="molecule type" value="Genomic_DNA"/>
</dbReference>
<organism evidence="9 10">
    <name type="scientific">Planoprotostelium fungivorum</name>
    <dbReference type="NCBI Taxonomy" id="1890364"/>
    <lineage>
        <taxon>Eukaryota</taxon>
        <taxon>Amoebozoa</taxon>
        <taxon>Evosea</taxon>
        <taxon>Variosea</taxon>
        <taxon>Cavosteliida</taxon>
        <taxon>Cavosteliaceae</taxon>
        <taxon>Planoprotostelium</taxon>
    </lineage>
</organism>
<feature type="active site" description="Proton acceptor" evidence="5">
    <location>
        <position position="493"/>
    </location>
</feature>
<keyword evidence="7" id="KW-0812">Transmembrane</keyword>
<dbReference type="CDD" id="cd07232">
    <property type="entry name" value="Pat_PLPL"/>
    <property type="match status" value="1"/>
</dbReference>
<dbReference type="Proteomes" id="UP000241769">
    <property type="component" value="Unassembled WGS sequence"/>
</dbReference>
<dbReference type="Gene3D" id="3.40.1090.10">
    <property type="entry name" value="Cytosolic phospholipase A2 catalytic domain"/>
    <property type="match status" value="1"/>
</dbReference>
<evidence type="ECO:0000256" key="7">
    <source>
        <dbReference type="SAM" id="Phobius"/>
    </source>
</evidence>
<dbReference type="InterPro" id="IPR021771">
    <property type="entry name" value="Triacylglycerol_lipase_N"/>
</dbReference>
<keyword evidence="4 5" id="KW-0443">Lipid metabolism</keyword>
<dbReference type="GO" id="GO:0004806">
    <property type="term" value="F:triacylglycerol lipase activity"/>
    <property type="evidence" value="ECO:0007669"/>
    <property type="project" value="InterPro"/>
</dbReference>
<reference evidence="9 10" key="1">
    <citation type="journal article" date="2018" name="Genome Biol. Evol.">
        <title>Multiple Roots of Fruiting Body Formation in Amoebozoa.</title>
        <authorList>
            <person name="Hillmann F."/>
            <person name="Forbes G."/>
            <person name="Novohradska S."/>
            <person name="Ferling I."/>
            <person name="Riege K."/>
            <person name="Groth M."/>
            <person name="Westermann M."/>
            <person name="Marz M."/>
            <person name="Spaller T."/>
            <person name="Winckler T."/>
            <person name="Schaap P."/>
            <person name="Glockner G."/>
        </authorList>
    </citation>
    <scope>NUCLEOTIDE SEQUENCE [LARGE SCALE GENOMIC DNA]</scope>
    <source>
        <strain evidence="9 10">Jena</strain>
    </source>
</reference>
<evidence type="ECO:0000256" key="2">
    <source>
        <dbReference type="ARBA" id="ARBA00022801"/>
    </source>
</evidence>
<dbReference type="PANTHER" id="PTHR14226:SF66">
    <property type="entry name" value="TRIACYLGLYCEROL LIPASE PTL2"/>
    <property type="match status" value="1"/>
</dbReference>
<name>A0A2P6NEW4_9EUKA</name>
<keyword evidence="3 5" id="KW-0442">Lipid degradation</keyword>
<dbReference type="InterPro" id="IPR016035">
    <property type="entry name" value="Acyl_Trfase/lysoPLipase"/>
</dbReference>
<dbReference type="GO" id="GO:0016042">
    <property type="term" value="P:lipid catabolic process"/>
    <property type="evidence" value="ECO:0007669"/>
    <property type="project" value="UniProtKB-UniRule"/>
</dbReference>
<evidence type="ECO:0000256" key="5">
    <source>
        <dbReference type="PROSITE-ProRule" id="PRU01161"/>
    </source>
</evidence>
<evidence type="ECO:0000256" key="1">
    <source>
        <dbReference type="ARBA" id="ARBA00006104"/>
    </source>
</evidence>
<evidence type="ECO:0000256" key="6">
    <source>
        <dbReference type="SAM" id="MobiDB-lite"/>
    </source>
</evidence>
<comment type="caution">
    <text evidence="5">Lacks conserved residue(s) required for the propagation of feature annotation.</text>
</comment>
<feature type="transmembrane region" description="Helical" evidence="7">
    <location>
        <begin position="142"/>
        <end position="163"/>
    </location>
</feature>
<dbReference type="AlphaFoldDB" id="A0A2P6NEW4"/>
<gene>
    <name evidence="9" type="ORF">PROFUN_09718</name>
</gene>
<keyword evidence="7" id="KW-0472">Membrane</keyword>
<keyword evidence="2 5" id="KW-0378">Hydrolase</keyword>
<dbReference type="InterPro" id="IPR002641">
    <property type="entry name" value="PNPLA_dom"/>
</dbReference>